<keyword evidence="3" id="KW-1185">Reference proteome</keyword>
<dbReference type="Proteomes" id="UP000231901">
    <property type="component" value="Chromosome"/>
</dbReference>
<keyword evidence="1" id="KW-1133">Transmembrane helix</keyword>
<organism evidence="2 3">
    <name type="scientific">Dickeya fangzhongdai</name>
    <dbReference type="NCBI Taxonomy" id="1778540"/>
    <lineage>
        <taxon>Bacteria</taxon>
        <taxon>Pseudomonadati</taxon>
        <taxon>Pseudomonadota</taxon>
        <taxon>Gammaproteobacteria</taxon>
        <taxon>Enterobacterales</taxon>
        <taxon>Pectobacteriaceae</taxon>
        <taxon>Dickeya</taxon>
    </lineage>
</organism>
<gene>
    <name evidence="2" type="ORF">CVE23_03080</name>
</gene>
<feature type="transmembrane region" description="Helical" evidence="1">
    <location>
        <begin position="52"/>
        <end position="80"/>
    </location>
</feature>
<dbReference type="AlphaFoldDB" id="A0A2K8QHS3"/>
<dbReference type="KEGG" id="dfn:CVE23_03080"/>
<proteinExistence type="predicted"/>
<protein>
    <recommendedName>
        <fullName evidence="4">DUF3742 domain-containing protein</fullName>
    </recommendedName>
</protein>
<evidence type="ECO:0000313" key="3">
    <source>
        <dbReference type="Proteomes" id="UP000231901"/>
    </source>
</evidence>
<keyword evidence="1" id="KW-0812">Transmembrane</keyword>
<dbReference type="EMBL" id="CP025003">
    <property type="protein sequence ID" value="ATZ93046.1"/>
    <property type="molecule type" value="Genomic_DNA"/>
</dbReference>
<dbReference type="GeneID" id="66563324"/>
<evidence type="ECO:0008006" key="4">
    <source>
        <dbReference type="Google" id="ProtNLM"/>
    </source>
</evidence>
<keyword evidence="1" id="KW-0472">Membrane</keyword>
<sequence length="154" mass="17086">MQNAVQNKAYQRGLKVASIWKNAKSNLMRWDVKCVDWATRHHIPKWVGHMPVITGIVLFLSGAFLGGIVLSVIMLFVAAFASVMFGSASTVTTDNASNTNNNVFSDDLFVSKSPENSDVYDLDHPYNDPHYNGCPYGDKVEDYNTCRNDGYTGV</sequence>
<evidence type="ECO:0000256" key="1">
    <source>
        <dbReference type="SAM" id="Phobius"/>
    </source>
</evidence>
<name>A0A2K8QHS3_9GAMM</name>
<evidence type="ECO:0000313" key="2">
    <source>
        <dbReference type="EMBL" id="ATZ93046.1"/>
    </source>
</evidence>
<accession>A0A2K8QHS3</accession>
<reference evidence="3" key="1">
    <citation type="journal article" date="2018" name="Genome Announc.">
        <title>Complete genome sequence of a Dickeya fangzhongdai type strain causing bleeding canker of pear tree trunks.</title>
        <authorList>
            <person name="Zhao Y."/>
            <person name="Tian Y."/>
            <person name="Li X."/>
            <person name="Hu B."/>
        </authorList>
    </citation>
    <scope>NUCLEOTIDE SEQUENCE [LARGE SCALE GENOMIC DNA]</scope>
    <source>
        <strain evidence="3">DSM 101947</strain>
    </source>
</reference>
<dbReference type="RefSeq" id="WP_100848870.1">
    <property type="nucleotide sequence ID" value="NZ_BMJF01000003.1"/>
</dbReference>